<feature type="region of interest" description="Disordered" evidence="1">
    <location>
        <begin position="1"/>
        <end position="30"/>
    </location>
</feature>
<keyword evidence="3" id="KW-1185">Reference proteome</keyword>
<sequence>MQKDVIQRSALGPSMITPPMGLKRKTGKKEKKNKVMVSAPFNVKYVDMLEAPDQLQDQIKFPVEHIATMAMEQQEIDPSIATLDHVKGLLQQKTKEVLLCITNSALIVKDCVTKQRKEWLTRQQHLKALQGNWILQSHSNHPPPPSVTPPSLPAGGGCSISAPYPPHDHPTILQGELFRVFLFFMNHPRRPKKLKALKCKPSTHSLTREGFDVSEVEEDHLL</sequence>
<name>A0AA35SHN5_GEOBA</name>
<reference evidence="2" key="1">
    <citation type="submission" date="2023-03" db="EMBL/GenBank/DDBJ databases">
        <authorList>
            <person name="Steffen K."/>
            <person name="Cardenas P."/>
        </authorList>
    </citation>
    <scope>NUCLEOTIDE SEQUENCE</scope>
</reference>
<accession>A0AA35SHN5</accession>
<organism evidence="2 3">
    <name type="scientific">Geodia barretti</name>
    <name type="common">Barrett's horny sponge</name>
    <dbReference type="NCBI Taxonomy" id="519541"/>
    <lineage>
        <taxon>Eukaryota</taxon>
        <taxon>Metazoa</taxon>
        <taxon>Porifera</taxon>
        <taxon>Demospongiae</taxon>
        <taxon>Heteroscleromorpha</taxon>
        <taxon>Tetractinellida</taxon>
        <taxon>Astrophorina</taxon>
        <taxon>Geodiidae</taxon>
        <taxon>Geodia</taxon>
    </lineage>
</organism>
<dbReference type="Proteomes" id="UP001174909">
    <property type="component" value="Unassembled WGS sequence"/>
</dbReference>
<dbReference type="AlphaFoldDB" id="A0AA35SHN5"/>
<comment type="caution">
    <text evidence="2">The sequence shown here is derived from an EMBL/GenBank/DDBJ whole genome shotgun (WGS) entry which is preliminary data.</text>
</comment>
<gene>
    <name evidence="2" type="ORF">GBAR_LOCUS16801</name>
</gene>
<evidence type="ECO:0000256" key="1">
    <source>
        <dbReference type="SAM" id="MobiDB-lite"/>
    </source>
</evidence>
<dbReference type="EMBL" id="CASHTH010002418">
    <property type="protein sequence ID" value="CAI8029599.1"/>
    <property type="molecule type" value="Genomic_DNA"/>
</dbReference>
<evidence type="ECO:0000313" key="2">
    <source>
        <dbReference type="EMBL" id="CAI8029599.1"/>
    </source>
</evidence>
<proteinExistence type="predicted"/>
<protein>
    <submittedName>
        <fullName evidence="2">Uncharacterized protein</fullName>
    </submittedName>
</protein>
<evidence type="ECO:0000313" key="3">
    <source>
        <dbReference type="Proteomes" id="UP001174909"/>
    </source>
</evidence>